<dbReference type="InterPro" id="IPR001343">
    <property type="entry name" value="Hemolysn_Ca-bd"/>
</dbReference>
<evidence type="ECO:0000256" key="2">
    <source>
        <dbReference type="ARBA" id="ARBA00022525"/>
    </source>
</evidence>
<name>A0ABU8RYF0_9SPHN</name>
<reference evidence="3 4" key="1">
    <citation type="submission" date="2024-03" db="EMBL/GenBank/DDBJ databases">
        <authorList>
            <person name="Jo J.-H."/>
        </authorList>
    </citation>
    <scope>NUCLEOTIDE SEQUENCE [LARGE SCALE GENOMIC DNA]</scope>
    <source>
        <strain evidence="3 4">PS1R-30</strain>
    </source>
</reference>
<evidence type="ECO:0000256" key="1">
    <source>
        <dbReference type="ARBA" id="ARBA00004613"/>
    </source>
</evidence>
<dbReference type="Gene3D" id="2.150.10.10">
    <property type="entry name" value="Serralysin-like metalloprotease, C-terminal"/>
    <property type="match status" value="1"/>
</dbReference>
<dbReference type="Gene3D" id="3.20.20.80">
    <property type="entry name" value="Glycosidases"/>
    <property type="match status" value="1"/>
</dbReference>
<protein>
    <submittedName>
        <fullName evidence="3">Uncharacterized protein</fullName>
    </submittedName>
</protein>
<dbReference type="Proteomes" id="UP001361239">
    <property type="component" value="Unassembled WGS sequence"/>
</dbReference>
<evidence type="ECO:0000313" key="3">
    <source>
        <dbReference type="EMBL" id="MEJ5977767.1"/>
    </source>
</evidence>
<sequence length="1065" mass="110098">MDGYANTALVIKSLNYLGIDTVRDAFSAQGAAKQALGALADAGIKFDFILSPQATTADVQTWVKNVGTFAKDNPGAVIAVEGLNEVDLNAVNFNGNTTLAGAAAVQRVLYGAVKANADLLDVPVINLSIGHEDASKYAAVGNLSQYADYGNSHAYTATGGSADAQQERFLALAANAVSGQKVFITETGYTTHETEDRLGVNATSQAKLTLTALFNAFENGSAQTFLYELFDSNQTTDKGDRERNFGLFESDGTPKLAAVALHNLTTVLGNASSGGSAVASGTQFTATGLPSDGHALTLAKGDGVYDIVLWRDVQVWDDVQNVERNTAAVQTKVEFGSVQQSVYVYDPINGSSPVAVYHNVSSVTLAVGDRPLIVEVGASGPVTEPAAATPAQVTMTAADFVAHLDQLADKPQLEKIILSDTHKLAVSTSETLKYIIANYGDVLAKVEGGYSFVVALTGPNWEKDQSFDASGKLVATTDIAFVSGVKQYEQTVGTDGSRSVSRYTAGKIIERVDVSVAGVRVTTSFDQATGFKLWTKSEAPDGSSISTNFTNNLATSISKVTATGERSVEVLGTGSARTVNSVSADGTKTALTYDADGKLANKQVTKADGSGEATAYNLTGLPYTQQQQYLDQSGKVTGVVRSRADGTLYSTENYGATGAKAFSSYDTAGKLASTTRIEANGAKLISTYNSAGVAISTLQIDVSGTKTTKLYDAATGALTHKTVVNVNGTGESFAYKLTGLAYTQQHQYFDATGKVTAVVRERADGTLYSTENYAASGAKALATYDTAGKLATSTRIEADGTKQVFTYNAAGAKLSSLITDLAGTTVSKSFDPTSGALTKHAVSGSTDSTLIGGSGEQTLIGGSGNDLIDGGAGNDVLSGGAGTDTVSYASAAAGVTVNLGLGRQDTTGAGIDTISGFENLTGSDFDDVLFGNAGDNVIMGGAGNDRIIGGGGADTLFGGAGADTFLLQTMAQSTNEARDAIRDFNRAEGDIIDLSQIDAIAGTANNDKFTFVETGAFTGKAGQLIAVAESPNHFLVQGDVNGDGKADFSFWVDSPAPLNAGSFML</sequence>
<organism evidence="3 4">
    <name type="scientific">Novosphingobium anseongense</name>
    <dbReference type="NCBI Taxonomy" id="3133436"/>
    <lineage>
        <taxon>Bacteria</taxon>
        <taxon>Pseudomonadati</taxon>
        <taxon>Pseudomonadota</taxon>
        <taxon>Alphaproteobacteria</taxon>
        <taxon>Sphingomonadales</taxon>
        <taxon>Sphingomonadaceae</taxon>
        <taxon>Novosphingobium</taxon>
    </lineage>
</organism>
<keyword evidence="4" id="KW-1185">Reference proteome</keyword>
<dbReference type="InterPro" id="IPR050557">
    <property type="entry name" value="RTX_toxin/Mannuronan_C5-epim"/>
</dbReference>
<dbReference type="PROSITE" id="PS00330">
    <property type="entry name" value="HEMOLYSIN_CALCIUM"/>
    <property type="match status" value="2"/>
</dbReference>
<dbReference type="InterPro" id="IPR018511">
    <property type="entry name" value="Hemolysin-typ_Ca-bd_CS"/>
</dbReference>
<comment type="caution">
    <text evidence="3">The sequence shown here is derived from an EMBL/GenBank/DDBJ whole genome shotgun (WGS) entry which is preliminary data.</text>
</comment>
<comment type="subcellular location">
    <subcellularLocation>
        <location evidence="1">Secreted</location>
    </subcellularLocation>
</comment>
<dbReference type="SUPFAM" id="SSF51445">
    <property type="entry name" value="(Trans)glycosidases"/>
    <property type="match status" value="1"/>
</dbReference>
<dbReference type="PANTHER" id="PTHR38340:SF1">
    <property type="entry name" value="S-LAYER PROTEIN"/>
    <property type="match status" value="1"/>
</dbReference>
<dbReference type="Gene3D" id="3.90.930.1">
    <property type="match status" value="2"/>
</dbReference>
<dbReference type="SUPFAM" id="SSF51120">
    <property type="entry name" value="beta-Roll"/>
    <property type="match status" value="1"/>
</dbReference>
<accession>A0ABU8RYF0</accession>
<dbReference type="PRINTS" id="PR00313">
    <property type="entry name" value="CABNDNGRPT"/>
</dbReference>
<dbReference type="InterPro" id="IPR011049">
    <property type="entry name" value="Serralysin-like_metalloprot_C"/>
</dbReference>
<keyword evidence="2" id="KW-0964">Secreted</keyword>
<dbReference type="PANTHER" id="PTHR38340">
    <property type="entry name" value="S-LAYER PROTEIN"/>
    <property type="match status" value="1"/>
</dbReference>
<dbReference type="InterPro" id="IPR017853">
    <property type="entry name" value="GH"/>
</dbReference>
<dbReference type="RefSeq" id="WP_339587722.1">
    <property type="nucleotide sequence ID" value="NZ_JBBHJZ010000003.1"/>
</dbReference>
<evidence type="ECO:0000313" key="4">
    <source>
        <dbReference type="Proteomes" id="UP001361239"/>
    </source>
</evidence>
<dbReference type="Pfam" id="PF00353">
    <property type="entry name" value="HemolysinCabind"/>
    <property type="match status" value="2"/>
</dbReference>
<proteinExistence type="predicted"/>
<gene>
    <name evidence="3" type="ORF">WG901_14050</name>
</gene>
<dbReference type="EMBL" id="JBBHJZ010000003">
    <property type="protein sequence ID" value="MEJ5977767.1"/>
    <property type="molecule type" value="Genomic_DNA"/>
</dbReference>